<protein>
    <recommendedName>
        <fullName evidence="4">DUF4382 domain-containing protein</fullName>
    </recommendedName>
</protein>
<keyword evidence="3" id="KW-1185">Reference proteome</keyword>
<dbReference type="EMBL" id="AP025292">
    <property type="protein sequence ID" value="BDC99171.1"/>
    <property type="molecule type" value="Genomic_DNA"/>
</dbReference>
<dbReference type="Proteomes" id="UP001354989">
    <property type="component" value="Chromosome"/>
</dbReference>
<reference evidence="2 3" key="1">
    <citation type="submission" date="2021-12" db="EMBL/GenBank/DDBJ databases">
        <title>Genome sequencing of bacteria with rrn-lacking chromosome and rrn-plasmid.</title>
        <authorList>
            <person name="Anda M."/>
            <person name="Iwasaki W."/>
        </authorList>
    </citation>
    <scope>NUCLEOTIDE SEQUENCE [LARGE SCALE GENOMIC DNA]</scope>
    <source>
        <strain evidence="2 3">NBRC 101262</strain>
    </source>
</reference>
<evidence type="ECO:0000256" key="1">
    <source>
        <dbReference type="SAM" id="SignalP"/>
    </source>
</evidence>
<proteinExistence type="predicted"/>
<dbReference type="RefSeq" id="WP_338396631.1">
    <property type="nucleotide sequence ID" value="NZ_AP025292.1"/>
</dbReference>
<organism evidence="2 3">
    <name type="scientific">Persicobacter psychrovividus</name>
    <dbReference type="NCBI Taxonomy" id="387638"/>
    <lineage>
        <taxon>Bacteria</taxon>
        <taxon>Pseudomonadati</taxon>
        <taxon>Bacteroidota</taxon>
        <taxon>Cytophagia</taxon>
        <taxon>Cytophagales</taxon>
        <taxon>Persicobacteraceae</taxon>
        <taxon>Persicobacter</taxon>
    </lineage>
</organism>
<feature type="chain" id="PRO_5046456571" description="DUF4382 domain-containing protein" evidence="1">
    <location>
        <begin position="18"/>
        <end position="237"/>
    </location>
</feature>
<evidence type="ECO:0000313" key="3">
    <source>
        <dbReference type="Proteomes" id="UP001354989"/>
    </source>
</evidence>
<evidence type="ECO:0000313" key="2">
    <source>
        <dbReference type="EMBL" id="BDC99171.1"/>
    </source>
</evidence>
<gene>
    <name evidence="2" type="ORF">PEPS_14520</name>
</gene>
<keyword evidence="1" id="KW-0732">Signal</keyword>
<feature type="signal peptide" evidence="1">
    <location>
        <begin position="1"/>
        <end position="17"/>
    </location>
</feature>
<evidence type="ECO:0008006" key="4">
    <source>
        <dbReference type="Google" id="ProtNLM"/>
    </source>
</evidence>
<accession>A0ABN6LCX7</accession>
<sequence>MKKLFFALLSMVLFATACNTTPEMLEEPTGTLSLALNINLPDHARATQEDMGNLILDLVIDGKDYQITEEASDIILSAGEHTVQEASFMHDGIKYVLIQPTVFNIRVNETTDLSLDMIQDQTDDHLGETTISVNVSPYKAIEAGYRVVKVKNGADFTRVDVAGIYELKQKGFHTLRMNNGTDEPMKFTVNDLHAGQTEIIIVPAKFTYFKVYDLAEGSNNVTLKISYADVVNKHLSL</sequence>
<name>A0ABN6LCX7_9BACT</name>